<evidence type="ECO:0000313" key="5">
    <source>
        <dbReference type="Proteomes" id="UP000254337"/>
    </source>
</evidence>
<dbReference type="EMBL" id="CP029462">
    <property type="protein sequence ID" value="AXL22441.1"/>
    <property type="molecule type" value="Genomic_DNA"/>
</dbReference>
<dbReference type="PANTHER" id="PTHR33392">
    <property type="entry name" value="POLYISOPRENYL-TEICHOIC ACID--PEPTIDOGLYCAN TEICHOIC ACID TRANSFERASE TAGU"/>
    <property type="match status" value="1"/>
</dbReference>
<gene>
    <name evidence="4" type="ORF">DKB62_11645</name>
</gene>
<feature type="transmembrane region" description="Helical" evidence="2">
    <location>
        <begin position="12"/>
        <end position="32"/>
    </location>
</feature>
<keyword evidence="2" id="KW-0472">Membrane</keyword>
<comment type="similarity">
    <text evidence="1">Belongs to the LytR/CpsA/Psr (LCP) family.</text>
</comment>
<dbReference type="OrthoDB" id="9782542at2"/>
<reference evidence="4 5" key="1">
    <citation type="submission" date="2018-05" db="EMBL/GenBank/DDBJ databases">
        <title>Complete genome sequence of Megasphaera sp. AJH120T, isolated from the ceca of a chicken.</title>
        <authorList>
            <person name="Maki J."/>
            <person name="Looft T."/>
        </authorList>
    </citation>
    <scope>NUCLEOTIDE SEQUENCE [LARGE SCALE GENOMIC DNA]</scope>
    <source>
        <strain evidence="4 5">AJH120</strain>
    </source>
</reference>
<feature type="domain" description="Cell envelope-related transcriptional attenuator" evidence="3">
    <location>
        <begin position="88"/>
        <end position="221"/>
    </location>
</feature>
<dbReference type="Gene3D" id="3.40.630.190">
    <property type="entry name" value="LCP protein"/>
    <property type="match status" value="1"/>
</dbReference>
<sequence>MPGERERRKKLLHLLAGIVAVAAVLFLSVTAWRHYQTSRAEQFQNRLDAVQNGASGSFEQISPDTPLYVLVIGRDGNTPQQVNFVGLAAVNKEKKHIDFIMLPDNTKIEGRKEKGIQELQDVYTEGGRTLVQAVVEDMFHIPVPFYVEFSEDTFVKMIDMSGGLPMYVEENMYHADETGTTDINLFQGYQTLTGQEAAGYMRYIDEDGYLSRTQRQERLVKLFYADRQQRFGISNMLFLYRFWNNVDSNISAKDIAALAFSFRHVPAEDIHFYILPGENTNDGATGGKTLWSYDPVEGQKIIGATNNAIAPAPEPPSNTP</sequence>
<name>A0A346B2U8_9FIRM</name>
<evidence type="ECO:0000313" key="4">
    <source>
        <dbReference type="EMBL" id="AXL22441.1"/>
    </source>
</evidence>
<dbReference type="InterPro" id="IPR004474">
    <property type="entry name" value="LytR_CpsA_psr"/>
</dbReference>
<dbReference type="Proteomes" id="UP000254337">
    <property type="component" value="Chromosome"/>
</dbReference>
<evidence type="ECO:0000259" key="3">
    <source>
        <dbReference type="Pfam" id="PF03816"/>
    </source>
</evidence>
<dbReference type="Pfam" id="PF03816">
    <property type="entry name" value="LytR_cpsA_psr"/>
    <property type="match status" value="1"/>
</dbReference>
<protein>
    <submittedName>
        <fullName evidence="4">LytR family transcriptional regulator</fullName>
    </submittedName>
</protein>
<evidence type="ECO:0000256" key="2">
    <source>
        <dbReference type="SAM" id="Phobius"/>
    </source>
</evidence>
<accession>A0A346B2U8</accession>
<dbReference type="InterPro" id="IPR050922">
    <property type="entry name" value="LytR/CpsA/Psr_CW_biosynth"/>
</dbReference>
<dbReference type="KEGG" id="meg:DKB62_11645"/>
<keyword evidence="5" id="KW-1185">Reference proteome</keyword>
<evidence type="ECO:0000256" key="1">
    <source>
        <dbReference type="ARBA" id="ARBA00006068"/>
    </source>
</evidence>
<proteinExistence type="inferred from homology"/>
<keyword evidence="2" id="KW-1133">Transmembrane helix</keyword>
<dbReference type="PANTHER" id="PTHR33392:SF6">
    <property type="entry name" value="POLYISOPRENYL-TEICHOIC ACID--PEPTIDOGLYCAN TEICHOIC ACID TRANSFERASE TAGU"/>
    <property type="match status" value="1"/>
</dbReference>
<dbReference type="AlphaFoldDB" id="A0A346B2U8"/>
<keyword evidence="2" id="KW-0812">Transmembrane</keyword>
<organism evidence="4 5">
    <name type="scientific">Megasphaera stantonii</name>
    <dbReference type="NCBI Taxonomy" id="2144175"/>
    <lineage>
        <taxon>Bacteria</taxon>
        <taxon>Bacillati</taxon>
        <taxon>Bacillota</taxon>
        <taxon>Negativicutes</taxon>
        <taxon>Veillonellales</taxon>
        <taxon>Veillonellaceae</taxon>
        <taxon>Megasphaera</taxon>
    </lineage>
</organism>